<dbReference type="Proteomes" id="UP000275078">
    <property type="component" value="Unassembled WGS sequence"/>
</dbReference>
<dbReference type="EMBL" id="ML119839">
    <property type="protein sequence ID" value="RPA72940.1"/>
    <property type="molecule type" value="Genomic_DNA"/>
</dbReference>
<gene>
    <name evidence="3" type="ORF">BJ508DRAFT_314266</name>
</gene>
<evidence type="ECO:0000313" key="4">
    <source>
        <dbReference type="Proteomes" id="UP000275078"/>
    </source>
</evidence>
<protein>
    <submittedName>
        <fullName evidence="3">Uncharacterized protein</fullName>
    </submittedName>
</protein>
<feature type="region of interest" description="Disordered" evidence="1">
    <location>
        <begin position="47"/>
        <end position="67"/>
    </location>
</feature>
<keyword evidence="4" id="KW-1185">Reference proteome</keyword>
<accession>A0A3N4HM69</accession>
<proteinExistence type="predicted"/>
<sequence length="301" mass="34878">MQIKLTVLNILALLAVADFTLLLASPAPSPSPVDGKVRGWFQSKLNGVSNQKPIQPEPVQQKAENTEDKKKYVPLGPFQPLKIKRGVNEILKENKKFLAHKRDWPRSPEEVMKVEDESELDQLPPREWEYFKSAFLQDLANANYLGITIAQREAIKRVFINDIVKEIDWWFTHDLPILQRPTGHWWFFNNNSNIIFALLTQEMLEDRHKDLENPFPSLKLLVCGPDAETRFVLTSDWERSRKRVFARNKGCYALIHTGNPLFSNEIIYLNGAYYTGTLKVHTDEYGQFFQVFFNALGMLRT</sequence>
<name>A0A3N4HM69_ASCIM</name>
<keyword evidence="2" id="KW-0732">Signal</keyword>
<evidence type="ECO:0000256" key="1">
    <source>
        <dbReference type="SAM" id="MobiDB-lite"/>
    </source>
</evidence>
<evidence type="ECO:0000256" key="2">
    <source>
        <dbReference type="SAM" id="SignalP"/>
    </source>
</evidence>
<dbReference type="AlphaFoldDB" id="A0A3N4HM69"/>
<organism evidence="3 4">
    <name type="scientific">Ascobolus immersus RN42</name>
    <dbReference type="NCBI Taxonomy" id="1160509"/>
    <lineage>
        <taxon>Eukaryota</taxon>
        <taxon>Fungi</taxon>
        <taxon>Dikarya</taxon>
        <taxon>Ascomycota</taxon>
        <taxon>Pezizomycotina</taxon>
        <taxon>Pezizomycetes</taxon>
        <taxon>Pezizales</taxon>
        <taxon>Ascobolaceae</taxon>
        <taxon>Ascobolus</taxon>
    </lineage>
</organism>
<feature type="signal peptide" evidence="2">
    <location>
        <begin position="1"/>
        <end position="17"/>
    </location>
</feature>
<feature type="chain" id="PRO_5017921457" evidence="2">
    <location>
        <begin position="18"/>
        <end position="301"/>
    </location>
</feature>
<evidence type="ECO:0000313" key="3">
    <source>
        <dbReference type="EMBL" id="RPA72940.1"/>
    </source>
</evidence>
<reference evidence="3 4" key="1">
    <citation type="journal article" date="2018" name="Nat. Ecol. Evol.">
        <title>Pezizomycetes genomes reveal the molecular basis of ectomycorrhizal truffle lifestyle.</title>
        <authorList>
            <person name="Murat C."/>
            <person name="Payen T."/>
            <person name="Noel B."/>
            <person name="Kuo A."/>
            <person name="Morin E."/>
            <person name="Chen J."/>
            <person name="Kohler A."/>
            <person name="Krizsan K."/>
            <person name="Balestrini R."/>
            <person name="Da Silva C."/>
            <person name="Montanini B."/>
            <person name="Hainaut M."/>
            <person name="Levati E."/>
            <person name="Barry K.W."/>
            <person name="Belfiori B."/>
            <person name="Cichocki N."/>
            <person name="Clum A."/>
            <person name="Dockter R.B."/>
            <person name="Fauchery L."/>
            <person name="Guy J."/>
            <person name="Iotti M."/>
            <person name="Le Tacon F."/>
            <person name="Lindquist E.A."/>
            <person name="Lipzen A."/>
            <person name="Malagnac F."/>
            <person name="Mello A."/>
            <person name="Molinier V."/>
            <person name="Miyauchi S."/>
            <person name="Poulain J."/>
            <person name="Riccioni C."/>
            <person name="Rubini A."/>
            <person name="Sitrit Y."/>
            <person name="Splivallo R."/>
            <person name="Traeger S."/>
            <person name="Wang M."/>
            <person name="Zifcakova L."/>
            <person name="Wipf D."/>
            <person name="Zambonelli A."/>
            <person name="Paolocci F."/>
            <person name="Nowrousian M."/>
            <person name="Ottonello S."/>
            <person name="Baldrian P."/>
            <person name="Spatafora J.W."/>
            <person name="Henrissat B."/>
            <person name="Nagy L.G."/>
            <person name="Aury J.M."/>
            <person name="Wincker P."/>
            <person name="Grigoriev I.V."/>
            <person name="Bonfante P."/>
            <person name="Martin F.M."/>
        </authorList>
    </citation>
    <scope>NUCLEOTIDE SEQUENCE [LARGE SCALE GENOMIC DNA]</scope>
    <source>
        <strain evidence="3 4">RN42</strain>
    </source>
</reference>